<gene>
    <name evidence="9" type="ORF">RIF23_07480</name>
</gene>
<sequence>MPSPTSRSTACTLLALPAFVAGLVLAPVGASADTDPNGQANGHTNTNGNGNTNGAASPNGNANGPVTPGLRVHDGRIVDANGRDVVMRGVNHPHAWYRQERQSIDDIAALGADTVRVVLSSGDYWERIPAGEVSSIVGQCQDNGLICVLEVHDTTGYGDNDQAVPLDRAVDYWVDIQDVLHGEEDNVVINIGNEPHGNSNAQDWTHDTVEAVERMRAEGFEHALMVDAPNWGQDWSHTMRDNADAVFAADPHDNTIFSIHMYGVYEEADTVYSYLGDFVDAGLPLVVGEFGHEHSDSTPDEDAILAAAEEYGIGYLGWSWSGNSGGVEYLDMVYDFDSDHLTDWGERIFHGENGIAETADRPGC</sequence>
<comment type="caution">
    <text evidence="9">The sequence shown here is derived from an EMBL/GenBank/DDBJ whole genome shotgun (WGS) entry which is preliminary data.</text>
</comment>
<dbReference type="Gene3D" id="3.20.20.80">
    <property type="entry name" value="Glycosidases"/>
    <property type="match status" value="1"/>
</dbReference>
<feature type="domain" description="Glycoside hydrolase family 5" evidence="8">
    <location>
        <begin position="78"/>
        <end position="324"/>
    </location>
</feature>
<dbReference type="PROSITE" id="PS00659">
    <property type="entry name" value="GLYCOSYL_HYDROL_F5"/>
    <property type="match status" value="1"/>
</dbReference>
<dbReference type="RefSeq" id="WP_310911672.1">
    <property type="nucleotide sequence ID" value="NZ_JAVLVT010000003.1"/>
</dbReference>
<proteinExistence type="inferred from homology"/>
<keyword evidence="3 5" id="KW-0378">Hydrolase</keyword>
<evidence type="ECO:0000313" key="9">
    <source>
        <dbReference type="EMBL" id="MDS1270132.1"/>
    </source>
</evidence>
<dbReference type="InterPro" id="IPR017853">
    <property type="entry name" value="GH"/>
</dbReference>
<comment type="catalytic activity">
    <reaction evidence="1">
        <text>Endohydrolysis of (1-&gt;4)-beta-D-glucosidic linkages in cellulose, lichenin and cereal beta-D-glucans.</text>
        <dbReference type="EC" id="3.2.1.4"/>
    </reaction>
</comment>
<evidence type="ECO:0000259" key="8">
    <source>
        <dbReference type="Pfam" id="PF00150"/>
    </source>
</evidence>
<keyword evidence="10" id="KW-1185">Reference proteome</keyword>
<dbReference type="Proteomes" id="UP001250214">
    <property type="component" value="Unassembled WGS sequence"/>
</dbReference>
<dbReference type="Pfam" id="PF00150">
    <property type="entry name" value="Cellulase"/>
    <property type="match status" value="1"/>
</dbReference>
<name>A0ABU2H4A0_9ACTN</name>
<evidence type="ECO:0000256" key="7">
    <source>
        <dbReference type="SAM" id="SignalP"/>
    </source>
</evidence>
<dbReference type="PANTHER" id="PTHR34142:SF1">
    <property type="entry name" value="GLYCOSIDE HYDROLASE FAMILY 5 DOMAIN-CONTAINING PROTEIN"/>
    <property type="match status" value="1"/>
</dbReference>
<evidence type="ECO:0000256" key="2">
    <source>
        <dbReference type="ARBA" id="ARBA00012601"/>
    </source>
</evidence>
<dbReference type="InterPro" id="IPR018087">
    <property type="entry name" value="Glyco_hydro_5_CS"/>
</dbReference>
<dbReference type="EC" id="3.2.1.4" evidence="2"/>
<dbReference type="EMBL" id="JAVLVT010000003">
    <property type="protein sequence ID" value="MDS1270132.1"/>
    <property type="molecule type" value="Genomic_DNA"/>
</dbReference>
<reference evidence="10" key="1">
    <citation type="submission" date="2023-07" db="EMBL/GenBank/DDBJ databases">
        <title>Novel species in the genus Lipingzhangella isolated from Sambhar Salt Lake.</title>
        <authorList>
            <person name="Jiya N."/>
            <person name="Kajale S."/>
            <person name="Sharma A."/>
        </authorList>
    </citation>
    <scope>NUCLEOTIDE SEQUENCE [LARGE SCALE GENOMIC DNA]</scope>
    <source>
        <strain evidence="10">LS1_29</strain>
    </source>
</reference>
<feature type="chain" id="PRO_5045999963" description="cellulase" evidence="7">
    <location>
        <begin position="27"/>
        <end position="364"/>
    </location>
</feature>
<evidence type="ECO:0000256" key="1">
    <source>
        <dbReference type="ARBA" id="ARBA00000966"/>
    </source>
</evidence>
<accession>A0ABU2H4A0</accession>
<feature type="region of interest" description="Disordered" evidence="6">
    <location>
        <begin position="34"/>
        <end position="70"/>
    </location>
</feature>
<feature type="signal peptide" evidence="7">
    <location>
        <begin position="1"/>
        <end position="26"/>
    </location>
</feature>
<keyword evidence="4 5" id="KW-0326">Glycosidase</keyword>
<keyword evidence="7" id="KW-0732">Signal</keyword>
<organism evidence="9 10">
    <name type="scientific">Lipingzhangella rawalii</name>
    <dbReference type="NCBI Taxonomy" id="2055835"/>
    <lineage>
        <taxon>Bacteria</taxon>
        <taxon>Bacillati</taxon>
        <taxon>Actinomycetota</taxon>
        <taxon>Actinomycetes</taxon>
        <taxon>Streptosporangiales</taxon>
        <taxon>Nocardiopsidaceae</taxon>
        <taxon>Lipingzhangella</taxon>
    </lineage>
</organism>
<dbReference type="GO" id="GO:0016787">
    <property type="term" value="F:hydrolase activity"/>
    <property type="evidence" value="ECO:0007669"/>
    <property type="project" value="UniProtKB-KW"/>
</dbReference>
<dbReference type="PANTHER" id="PTHR34142">
    <property type="entry name" value="ENDO-BETA-1,4-GLUCANASE A"/>
    <property type="match status" value="1"/>
</dbReference>
<dbReference type="InterPro" id="IPR001547">
    <property type="entry name" value="Glyco_hydro_5"/>
</dbReference>
<evidence type="ECO:0000256" key="3">
    <source>
        <dbReference type="ARBA" id="ARBA00022801"/>
    </source>
</evidence>
<dbReference type="SUPFAM" id="SSF51445">
    <property type="entry name" value="(Trans)glycosidases"/>
    <property type="match status" value="1"/>
</dbReference>
<evidence type="ECO:0000313" key="10">
    <source>
        <dbReference type="Proteomes" id="UP001250214"/>
    </source>
</evidence>
<evidence type="ECO:0000256" key="6">
    <source>
        <dbReference type="SAM" id="MobiDB-lite"/>
    </source>
</evidence>
<protein>
    <recommendedName>
        <fullName evidence="2">cellulase</fullName>
        <ecNumber evidence="2">3.2.1.4</ecNumber>
    </recommendedName>
</protein>
<evidence type="ECO:0000256" key="5">
    <source>
        <dbReference type="RuleBase" id="RU361153"/>
    </source>
</evidence>
<feature type="compositionally biased region" description="Low complexity" evidence="6">
    <location>
        <begin position="37"/>
        <end position="64"/>
    </location>
</feature>
<comment type="similarity">
    <text evidence="5">Belongs to the glycosyl hydrolase 5 (cellulase A) family.</text>
</comment>
<evidence type="ECO:0000256" key="4">
    <source>
        <dbReference type="ARBA" id="ARBA00023295"/>
    </source>
</evidence>